<dbReference type="PROSITE" id="PS00065">
    <property type="entry name" value="D_2_HYDROXYACID_DH_1"/>
    <property type="match status" value="1"/>
</dbReference>
<dbReference type="AlphaFoldDB" id="A0A557SR72"/>
<protein>
    <recommendedName>
        <fullName evidence="7">alcohol dehydrogenase (NADP(+))</fullName>
        <ecNumber evidence="7">1.1.1.2</ecNumber>
    </recommendedName>
</protein>
<reference evidence="10 11" key="1">
    <citation type="journal article" date="2019" name="Front. Microbiol.">
        <title>Ammonia Oxidation by the Arctic Terrestrial Thaumarchaeote Candidatus Nitrosocosmicus arcticus Is Stimulated by Increasing Temperatures.</title>
        <authorList>
            <person name="Alves R.J.E."/>
            <person name="Kerou M."/>
            <person name="Zappe A."/>
            <person name="Bittner R."/>
            <person name="Abby S.S."/>
            <person name="Schmidt H.A."/>
            <person name="Pfeifer K."/>
            <person name="Schleper C."/>
        </authorList>
    </citation>
    <scope>NUCLEOTIDE SEQUENCE [LARGE SCALE GENOMIC DNA]</scope>
    <source>
        <strain evidence="10 11">Kfb</strain>
    </source>
</reference>
<dbReference type="Pfam" id="PF00107">
    <property type="entry name" value="ADH_zinc_N"/>
    <property type="match status" value="1"/>
</dbReference>
<sequence length="341" mass="37325">MRTSIMKVQAFAATKPGSKLKPFEYELGPLKPDEVDIDIEYCGICHSDLHMLKNEWGITKYPFVPGHEIIGKISAVGKMVTHLKTGQRVGVGWRSRSCQTCEQCLSGYHNRCFTGEDVIVSRHGGFGNKVRCQALWAFPLPDKLDIKTAGPLFCGGITVFSPIIQNGIKATDHVGVVGIGGLGHMALLFLKAWGCEVTAFSTNPKKEKEVRKFGAHHFINSNNLDNLSSLTNKFNLIIVTANVEIDWDAYINTLAPGGRLHIVGAVPQVRATMSPLISHERSIGGSPTGGPAVILSMLGFCTRHQIGPLVEEYPLSKVNEALEHLEAGKARYRIILRNDLT</sequence>
<keyword evidence="11" id="KW-1185">Reference proteome</keyword>
<name>A0A557SR72_9ARCH</name>
<dbReference type="SMART" id="SM00829">
    <property type="entry name" value="PKS_ER"/>
    <property type="match status" value="1"/>
</dbReference>
<dbReference type="FunFam" id="3.90.180.10:FF:000018">
    <property type="entry name" value="NAD(P)-dependent alcohol dehydrogenase"/>
    <property type="match status" value="1"/>
</dbReference>
<dbReference type="Pfam" id="PF08240">
    <property type="entry name" value="ADH_N"/>
    <property type="match status" value="1"/>
</dbReference>
<evidence type="ECO:0000256" key="1">
    <source>
        <dbReference type="ARBA" id="ARBA00001947"/>
    </source>
</evidence>
<keyword evidence="4 8" id="KW-0862">Zinc</keyword>
<accession>A0A557SR72</accession>
<dbReference type="InterPro" id="IPR011032">
    <property type="entry name" value="GroES-like_sf"/>
</dbReference>
<evidence type="ECO:0000256" key="7">
    <source>
        <dbReference type="ARBA" id="ARBA00024074"/>
    </source>
</evidence>
<evidence type="ECO:0000256" key="6">
    <source>
        <dbReference type="ARBA" id="ARBA00023002"/>
    </source>
</evidence>
<dbReference type="InterPro" id="IPR029752">
    <property type="entry name" value="D-isomer_DH_CS1"/>
</dbReference>
<evidence type="ECO:0000256" key="2">
    <source>
        <dbReference type="ARBA" id="ARBA00008072"/>
    </source>
</evidence>
<dbReference type="InterPro" id="IPR047109">
    <property type="entry name" value="CAD-like"/>
</dbReference>
<dbReference type="InterPro" id="IPR013149">
    <property type="entry name" value="ADH-like_C"/>
</dbReference>
<proteinExistence type="inferred from homology"/>
<dbReference type="SUPFAM" id="SSF50129">
    <property type="entry name" value="GroES-like"/>
    <property type="match status" value="1"/>
</dbReference>
<evidence type="ECO:0000256" key="4">
    <source>
        <dbReference type="ARBA" id="ARBA00022833"/>
    </source>
</evidence>
<dbReference type="PROSITE" id="PS00059">
    <property type="entry name" value="ADH_ZINC"/>
    <property type="match status" value="1"/>
</dbReference>
<dbReference type="GO" id="GO:0008106">
    <property type="term" value="F:alcohol dehydrogenase (NADP+) activity"/>
    <property type="evidence" value="ECO:0007669"/>
    <property type="project" value="UniProtKB-EC"/>
</dbReference>
<dbReference type="Gene3D" id="3.90.180.10">
    <property type="entry name" value="Medium-chain alcohol dehydrogenases, catalytic domain"/>
    <property type="match status" value="1"/>
</dbReference>
<keyword evidence="3 8" id="KW-0479">Metal-binding</keyword>
<feature type="domain" description="Enoyl reductase (ER)" evidence="9">
    <location>
        <begin position="17"/>
        <end position="336"/>
    </location>
</feature>
<gene>
    <name evidence="10" type="ORF">NARC_210049</name>
</gene>
<evidence type="ECO:0000313" key="10">
    <source>
        <dbReference type="EMBL" id="TVP39105.1"/>
    </source>
</evidence>
<dbReference type="Gene3D" id="3.40.50.720">
    <property type="entry name" value="NAD(P)-binding Rossmann-like Domain"/>
    <property type="match status" value="1"/>
</dbReference>
<dbReference type="CDD" id="cd05283">
    <property type="entry name" value="CAD1"/>
    <property type="match status" value="1"/>
</dbReference>
<dbReference type="InterPro" id="IPR020843">
    <property type="entry name" value="ER"/>
</dbReference>
<comment type="caution">
    <text evidence="10">The sequence shown here is derived from an EMBL/GenBank/DDBJ whole genome shotgun (WGS) entry which is preliminary data.</text>
</comment>
<dbReference type="OrthoDB" id="8709at2157"/>
<evidence type="ECO:0000256" key="3">
    <source>
        <dbReference type="ARBA" id="ARBA00022723"/>
    </source>
</evidence>
<keyword evidence="5" id="KW-0521">NADP</keyword>
<evidence type="ECO:0000256" key="5">
    <source>
        <dbReference type="ARBA" id="ARBA00022857"/>
    </source>
</evidence>
<dbReference type="EC" id="1.1.1.2" evidence="7"/>
<comment type="similarity">
    <text evidence="2 8">Belongs to the zinc-containing alcohol dehydrogenase family.</text>
</comment>
<dbReference type="EMBL" id="VOAH01000021">
    <property type="protein sequence ID" value="TVP39105.1"/>
    <property type="molecule type" value="Genomic_DNA"/>
</dbReference>
<organism evidence="10 11">
    <name type="scientific">Candidatus Nitrosocosmicus arcticus</name>
    <dbReference type="NCBI Taxonomy" id="2035267"/>
    <lineage>
        <taxon>Archaea</taxon>
        <taxon>Nitrososphaerota</taxon>
        <taxon>Nitrososphaeria</taxon>
        <taxon>Nitrososphaerales</taxon>
        <taxon>Nitrososphaeraceae</taxon>
        <taxon>Candidatus Nitrosocosmicus</taxon>
    </lineage>
</organism>
<comment type="cofactor">
    <cofactor evidence="1 8">
        <name>Zn(2+)</name>
        <dbReference type="ChEBI" id="CHEBI:29105"/>
    </cofactor>
</comment>
<dbReference type="SUPFAM" id="SSF51735">
    <property type="entry name" value="NAD(P)-binding Rossmann-fold domains"/>
    <property type="match status" value="1"/>
</dbReference>
<dbReference type="InterPro" id="IPR013154">
    <property type="entry name" value="ADH-like_N"/>
</dbReference>
<dbReference type="Proteomes" id="UP000315289">
    <property type="component" value="Unassembled WGS sequence"/>
</dbReference>
<keyword evidence="6 10" id="KW-0560">Oxidoreductase</keyword>
<dbReference type="InterPro" id="IPR036291">
    <property type="entry name" value="NAD(P)-bd_dom_sf"/>
</dbReference>
<evidence type="ECO:0000256" key="8">
    <source>
        <dbReference type="RuleBase" id="RU361277"/>
    </source>
</evidence>
<evidence type="ECO:0000259" key="9">
    <source>
        <dbReference type="SMART" id="SM00829"/>
    </source>
</evidence>
<evidence type="ECO:0000313" key="11">
    <source>
        <dbReference type="Proteomes" id="UP000315289"/>
    </source>
</evidence>
<dbReference type="InterPro" id="IPR002328">
    <property type="entry name" value="ADH_Zn_CS"/>
</dbReference>
<dbReference type="GO" id="GO:0008270">
    <property type="term" value="F:zinc ion binding"/>
    <property type="evidence" value="ECO:0007669"/>
    <property type="project" value="InterPro"/>
</dbReference>
<dbReference type="PANTHER" id="PTHR42683">
    <property type="entry name" value="ALDEHYDE REDUCTASE"/>
    <property type="match status" value="1"/>
</dbReference>
<dbReference type="FunFam" id="3.40.50.720:FF:000022">
    <property type="entry name" value="Cinnamyl alcohol dehydrogenase"/>
    <property type="match status" value="1"/>
</dbReference>